<evidence type="ECO:0000313" key="2">
    <source>
        <dbReference type="EMBL" id="ONK76883.1"/>
    </source>
</evidence>
<protein>
    <submittedName>
        <fullName evidence="2">Uncharacterized protein</fullName>
    </submittedName>
</protein>
<accession>A0A5P1FGN9</accession>
<gene>
    <name evidence="2" type="ORF">A4U43_C02F840</name>
</gene>
<evidence type="ECO:0000256" key="1">
    <source>
        <dbReference type="SAM" id="MobiDB-lite"/>
    </source>
</evidence>
<sequence length="293" mass="31143">MDSSTYDALSQVLGRQQSENGDYFDPSTSVLVQQYVGASNGRTMRRVTDASWGAAAERTGWRRPTCSLPSGARAKGKQESMATRSVGGAIPPASVIITQQEIVSDDGFGGTAASNHCFGGATPSIFAIPQRRQPPPQRATAYDGFGGSTVTNIMPAVPAQGATASTISQQRGGADDRSGGATTAGVFGVSEGEAAEAANDGDMSSASSWLEEILQDDATEQQHNLAFDAQNQELPVGIFESRFSSSSIYRYRRFGVSSSSGDAPQEQSNTEIEQTTPEEIRRNKRKQQNREAQ</sequence>
<evidence type="ECO:0000313" key="3">
    <source>
        <dbReference type="Proteomes" id="UP000243459"/>
    </source>
</evidence>
<dbReference type="Gramene" id="ONK76883">
    <property type="protein sequence ID" value="ONK76883"/>
    <property type="gene ID" value="A4U43_C02F840"/>
</dbReference>
<organism evidence="2 3">
    <name type="scientific">Asparagus officinalis</name>
    <name type="common">Garden asparagus</name>
    <dbReference type="NCBI Taxonomy" id="4686"/>
    <lineage>
        <taxon>Eukaryota</taxon>
        <taxon>Viridiplantae</taxon>
        <taxon>Streptophyta</taxon>
        <taxon>Embryophyta</taxon>
        <taxon>Tracheophyta</taxon>
        <taxon>Spermatophyta</taxon>
        <taxon>Magnoliopsida</taxon>
        <taxon>Liliopsida</taxon>
        <taxon>Asparagales</taxon>
        <taxon>Asparagaceae</taxon>
        <taxon>Asparagoideae</taxon>
        <taxon>Asparagus</taxon>
    </lineage>
</organism>
<feature type="region of interest" description="Disordered" evidence="1">
    <location>
        <begin position="256"/>
        <end position="293"/>
    </location>
</feature>
<feature type="region of interest" description="Disordered" evidence="1">
    <location>
        <begin position="56"/>
        <end position="85"/>
    </location>
</feature>
<feature type="compositionally biased region" description="Polar residues" evidence="1">
    <location>
        <begin position="256"/>
        <end position="277"/>
    </location>
</feature>
<reference evidence="3" key="1">
    <citation type="journal article" date="2017" name="Nat. Commun.">
        <title>The asparagus genome sheds light on the origin and evolution of a young Y chromosome.</title>
        <authorList>
            <person name="Harkess A."/>
            <person name="Zhou J."/>
            <person name="Xu C."/>
            <person name="Bowers J.E."/>
            <person name="Van der Hulst R."/>
            <person name="Ayyampalayam S."/>
            <person name="Mercati F."/>
            <person name="Riccardi P."/>
            <person name="McKain M.R."/>
            <person name="Kakrana A."/>
            <person name="Tang H."/>
            <person name="Ray J."/>
            <person name="Groenendijk J."/>
            <person name="Arikit S."/>
            <person name="Mathioni S.M."/>
            <person name="Nakano M."/>
            <person name="Shan H."/>
            <person name="Telgmann-Rauber A."/>
            <person name="Kanno A."/>
            <person name="Yue Z."/>
            <person name="Chen H."/>
            <person name="Li W."/>
            <person name="Chen Y."/>
            <person name="Xu X."/>
            <person name="Zhang Y."/>
            <person name="Luo S."/>
            <person name="Chen H."/>
            <person name="Gao J."/>
            <person name="Mao Z."/>
            <person name="Pires J.C."/>
            <person name="Luo M."/>
            <person name="Kudrna D."/>
            <person name="Wing R.A."/>
            <person name="Meyers B.C."/>
            <person name="Yi K."/>
            <person name="Kong H."/>
            <person name="Lavrijsen P."/>
            <person name="Sunseri F."/>
            <person name="Falavigna A."/>
            <person name="Ye Y."/>
            <person name="Leebens-Mack J.H."/>
            <person name="Chen G."/>
        </authorList>
    </citation>
    <scope>NUCLEOTIDE SEQUENCE [LARGE SCALE GENOMIC DNA]</scope>
    <source>
        <strain evidence="3">cv. DH0086</strain>
    </source>
</reference>
<keyword evidence="3" id="KW-1185">Reference proteome</keyword>
<name>A0A5P1FGN9_ASPOF</name>
<feature type="region of interest" description="Disordered" evidence="1">
    <location>
        <begin position="163"/>
        <end position="185"/>
    </location>
</feature>
<proteinExistence type="predicted"/>
<dbReference type="Proteomes" id="UP000243459">
    <property type="component" value="Chromosome 2"/>
</dbReference>
<dbReference type="EMBL" id="CM007382">
    <property type="protein sequence ID" value="ONK76883.1"/>
    <property type="molecule type" value="Genomic_DNA"/>
</dbReference>
<dbReference type="AlphaFoldDB" id="A0A5P1FGN9"/>